<reference evidence="2 3" key="1">
    <citation type="submission" date="2014-08" db="EMBL/GenBank/DDBJ databases">
        <title>Genome sequence of Tetragenococcus muriaticus.</title>
        <authorList>
            <person name="Chuea-nongthon C."/>
            <person name="Rodtong S."/>
            <person name="Yongsawatdigul J."/>
            <person name="Steele J.L."/>
            <person name="Liu X.-y."/>
            <person name="Speers J."/>
            <person name="Glasner J.D."/>
            <person name="Neeno-Eckwall E.C."/>
        </authorList>
    </citation>
    <scope>NUCLEOTIDE SEQUENCE [LARGE SCALE GENOMIC DNA]</scope>
    <source>
        <strain evidence="2 3">PMC-11-5</strain>
    </source>
</reference>
<organism evidence="2 3">
    <name type="scientific">Tetragenococcus muriaticus PMC-11-5</name>
    <dbReference type="NCBI Taxonomy" id="1302649"/>
    <lineage>
        <taxon>Bacteria</taxon>
        <taxon>Bacillati</taxon>
        <taxon>Bacillota</taxon>
        <taxon>Bacilli</taxon>
        <taxon>Lactobacillales</taxon>
        <taxon>Enterococcaceae</taxon>
        <taxon>Tetragenococcus</taxon>
    </lineage>
</organism>
<comment type="caution">
    <text evidence="2">The sequence shown here is derived from an EMBL/GenBank/DDBJ whole genome shotgun (WGS) entry which is preliminary data.</text>
</comment>
<dbReference type="InterPro" id="IPR001173">
    <property type="entry name" value="Glyco_trans_2-like"/>
</dbReference>
<gene>
    <name evidence="2" type="ORF">TMUPMC115_0493</name>
</gene>
<dbReference type="PANTHER" id="PTHR22916:SF3">
    <property type="entry name" value="UDP-GLCNAC:BETAGAL BETA-1,3-N-ACETYLGLUCOSAMINYLTRANSFERASE-LIKE PROTEIN 1"/>
    <property type="match status" value="1"/>
</dbReference>
<proteinExistence type="predicted"/>
<protein>
    <submittedName>
        <fullName evidence="2">Glycosyltransferase</fullName>
    </submittedName>
</protein>
<dbReference type="Gene3D" id="3.90.550.10">
    <property type="entry name" value="Spore Coat Polysaccharide Biosynthesis Protein SpsA, Chain A"/>
    <property type="match status" value="1"/>
</dbReference>
<evidence type="ECO:0000259" key="1">
    <source>
        <dbReference type="Pfam" id="PF00535"/>
    </source>
</evidence>
<dbReference type="OrthoDB" id="396512at2"/>
<dbReference type="SUPFAM" id="SSF53448">
    <property type="entry name" value="Nucleotide-diphospho-sugar transferases"/>
    <property type="match status" value="1"/>
</dbReference>
<dbReference type="EMBL" id="JPVU01000044">
    <property type="protein sequence ID" value="KFN93337.1"/>
    <property type="molecule type" value="Genomic_DNA"/>
</dbReference>
<sequence length="306" mass="35810">MDKLPLTTVVIPTYKRPDSLNRAIDSILEQTYKNVEIIVVDDNFSGSVDRKITEELMKEYEDKVNIRYLQHSSNLGGSAARNTGLKVAKGEYITFLDDDDEFSEVKIERQISCLENLDESWGCCYSAYRIVKSENSFQVSSESRSGDLYIEALMRTLFMGSGSNLLLRKSVVDEVEGYDESFVRNQDIEFLVRVLEKYKIAYIDDELLLIHQEEREVKRTFEEVEKYTHHYLEVFDSRIQQLSLRDKKRVLEVISLERVRNAVQLKSFKSIPNILLENKVEIKSIFKYLVYLIKRILTHKSYGFYL</sequence>
<dbReference type="PATRIC" id="fig|1302649.3.peg.497"/>
<name>A0A091CA71_9ENTE</name>
<dbReference type="PANTHER" id="PTHR22916">
    <property type="entry name" value="GLYCOSYLTRANSFERASE"/>
    <property type="match status" value="1"/>
</dbReference>
<evidence type="ECO:0000313" key="2">
    <source>
        <dbReference type="EMBL" id="KFN93337.1"/>
    </source>
</evidence>
<feature type="domain" description="Glycosyltransferase 2-like" evidence="1">
    <location>
        <begin position="8"/>
        <end position="174"/>
    </location>
</feature>
<dbReference type="Proteomes" id="UP000029380">
    <property type="component" value="Unassembled WGS sequence"/>
</dbReference>
<dbReference type="RefSeq" id="WP_052077148.1">
    <property type="nucleotide sequence ID" value="NZ_JPVU01000044.1"/>
</dbReference>
<dbReference type="GO" id="GO:0016758">
    <property type="term" value="F:hexosyltransferase activity"/>
    <property type="evidence" value="ECO:0007669"/>
    <property type="project" value="UniProtKB-ARBA"/>
</dbReference>
<evidence type="ECO:0000313" key="3">
    <source>
        <dbReference type="Proteomes" id="UP000029380"/>
    </source>
</evidence>
<accession>A0A091CA71</accession>
<dbReference type="InterPro" id="IPR029044">
    <property type="entry name" value="Nucleotide-diphossugar_trans"/>
</dbReference>
<dbReference type="CDD" id="cd00761">
    <property type="entry name" value="Glyco_tranf_GTA_type"/>
    <property type="match status" value="1"/>
</dbReference>
<keyword evidence="2" id="KW-0808">Transferase</keyword>
<dbReference type="AlphaFoldDB" id="A0A091CA71"/>
<dbReference type="Pfam" id="PF00535">
    <property type="entry name" value="Glycos_transf_2"/>
    <property type="match status" value="1"/>
</dbReference>